<dbReference type="PANTHER" id="PTHR30086:SF17">
    <property type="entry name" value="LYSE FAMILY TRANSLOCATOR"/>
    <property type="match status" value="1"/>
</dbReference>
<reference evidence="7" key="2">
    <citation type="submission" date="2020-09" db="EMBL/GenBank/DDBJ databases">
        <authorList>
            <person name="Sun Q."/>
            <person name="Zhou Y."/>
        </authorList>
    </citation>
    <scope>NUCLEOTIDE SEQUENCE</scope>
    <source>
        <strain evidence="7">CGMCC 1.12785</strain>
    </source>
</reference>
<evidence type="ECO:0000313" key="7">
    <source>
        <dbReference type="EMBL" id="GGA03162.1"/>
    </source>
</evidence>
<dbReference type="PANTHER" id="PTHR30086">
    <property type="entry name" value="ARGININE EXPORTER PROTEIN ARGO"/>
    <property type="match status" value="1"/>
</dbReference>
<evidence type="ECO:0000313" key="8">
    <source>
        <dbReference type="Proteomes" id="UP000616114"/>
    </source>
</evidence>
<evidence type="ECO:0000256" key="1">
    <source>
        <dbReference type="ARBA" id="ARBA00004651"/>
    </source>
</evidence>
<feature type="transmembrane region" description="Helical" evidence="6">
    <location>
        <begin position="184"/>
        <end position="210"/>
    </location>
</feature>
<keyword evidence="4 6" id="KW-1133">Transmembrane helix</keyword>
<evidence type="ECO:0000256" key="3">
    <source>
        <dbReference type="ARBA" id="ARBA00022692"/>
    </source>
</evidence>
<feature type="transmembrane region" description="Helical" evidence="6">
    <location>
        <begin position="114"/>
        <end position="139"/>
    </location>
</feature>
<keyword evidence="5 6" id="KW-0472">Membrane</keyword>
<dbReference type="RefSeq" id="WP_188549076.1">
    <property type="nucleotide sequence ID" value="NZ_BMFY01000001.1"/>
</dbReference>
<dbReference type="GO" id="GO:0015171">
    <property type="term" value="F:amino acid transmembrane transporter activity"/>
    <property type="evidence" value="ECO:0007669"/>
    <property type="project" value="TreeGrafter"/>
</dbReference>
<feature type="transmembrane region" description="Helical" evidence="6">
    <location>
        <begin position="151"/>
        <end position="172"/>
    </location>
</feature>
<dbReference type="AlphaFoldDB" id="A0A8J2TVB8"/>
<evidence type="ECO:0008006" key="9">
    <source>
        <dbReference type="Google" id="ProtNLM"/>
    </source>
</evidence>
<sequence length="211" mass="22162">MTPHGWLLLALTWAVAIATPGPDIFLLLRLGARERRAAVLAALGIMSGNALWIAASVLGLTALLLTLPWALPVLQALGSCVLLWLGVQSIRAGVTGLRTGTRDSTPAPATRRPWALGLMTNLSNPKAIIFFTALITQFLPAEASGWDKAGIAALMIVTGLLWFTGVALAASAQAFRRRFRQAAPWLDLIAGVVFIGVAAVILAELAVAALP</sequence>
<organism evidence="7 8">
    <name type="scientific">Sediminivirga luteola</name>
    <dbReference type="NCBI Taxonomy" id="1774748"/>
    <lineage>
        <taxon>Bacteria</taxon>
        <taxon>Bacillati</taxon>
        <taxon>Actinomycetota</taxon>
        <taxon>Actinomycetes</taxon>
        <taxon>Micrococcales</taxon>
        <taxon>Brevibacteriaceae</taxon>
        <taxon>Sediminivirga</taxon>
    </lineage>
</organism>
<accession>A0A8J2TVB8</accession>
<reference evidence="7" key="1">
    <citation type="journal article" date="2014" name="Int. J. Syst. Evol. Microbiol.">
        <title>Complete genome sequence of Corynebacterium casei LMG S-19264T (=DSM 44701T), isolated from a smear-ripened cheese.</title>
        <authorList>
            <consortium name="US DOE Joint Genome Institute (JGI-PGF)"/>
            <person name="Walter F."/>
            <person name="Albersmeier A."/>
            <person name="Kalinowski J."/>
            <person name="Ruckert C."/>
        </authorList>
    </citation>
    <scope>NUCLEOTIDE SEQUENCE</scope>
    <source>
        <strain evidence="7">CGMCC 1.12785</strain>
    </source>
</reference>
<evidence type="ECO:0000256" key="5">
    <source>
        <dbReference type="ARBA" id="ARBA00023136"/>
    </source>
</evidence>
<feature type="transmembrane region" description="Helical" evidence="6">
    <location>
        <begin position="40"/>
        <end position="67"/>
    </location>
</feature>
<feature type="transmembrane region" description="Helical" evidence="6">
    <location>
        <begin position="73"/>
        <end position="94"/>
    </location>
</feature>
<dbReference type="PIRSF" id="PIRSF006324">
    <property type="entry name" value="LeuE"/>
    <property type="match status" value="1"/>
</dbReference>
<keyword evidence="3 6" id="KW-0812">Transmembrane</keyword>
<evidence type="ECO:0000256" key="6">
    <source>
        <dbReference type="SAM" id="Phobius"/>
    </source>
</evidence>
<proteinExistence type="predicted"/>
<dbReference type="GO" id="GO:0005886">
    <property type="term" value="C:plasma membrane"/>
    <property type="evidence" value="ECO:0007669"/>
    <property type="project" value="UniProtKB-SubCell"/>
</dbReference>
<comment type="subcellular location">
    <subcellularLocation>
        <location evidence="1">Cell membrane</location>
        <topology evidence="1">Multi-pass membrane protein</topology>
    </subcellularLocation>
</comment>
<keyword evidence="2" id="KW-1003">Cell membrane</keyword>
<dbReference type="Proteomes" id="UP000616114">
    <property type="component" value="Unassembled WGS sequence"/>
</dbReference>
<evidence type="ECO:0000256" key="2">
    <source>
        <dbReference type="ARBA" id="ARBA00022475"/>
    </source>
</evidence>
<evidence type="ECO:0000256" key="4">
    <source>
        <dbReference type="ARBA" id="ARBA00022989"/>
    </source>
</evidence>
<gene>
    <name evidence="7" type="ORF">GCM10011333_02280</name>
</gene>
<feature type="transmembrane region" description="Helical" evidence="6">
    <location>
        <begin position="6"/>
        <end position="28"/>
    </location>
</feature>
<dbReference type="EMBL" id="BMFY01000001">
    <property type="protein sequence ID" value="GGA03162.1"/>
    <property type="molecule type" value="Genomic_DNA"/>
</dbReference>
<comment type="caution">
    <text evidence="7">The sequence shown here is derived from an EMBL/GenBank/DDBJ whole genome shotgun (WGS) entry which is preliminary data.</text>
</comment>
<protein>
    <recommendedName>
        <fullName evidence="9">Threonine/homoserine/homoserine lactone efflux protein</fullName>
    </recommendedName>
</protein>
<keyword evidence="8" id="KW-1185">Reference proteome</keyword>
<dbReference type="Pfam" id="PF01810">
    <property type="entry name" value="LysE"/>
    <property type="match status" value="1"/>
</dbReference>
<dbReference type="InterPro" id="IPR001123">
    <property type="entry name" value="LeuE-type"/>
</dbReference>
<name>A0A8J2TVB8_9MICO</name>